<protein>
    <recommendedName>
        <fullName evidence="5">Peptidase A1 domain-containing protein</fullName>
    </recommendedName>
</protein>
<feature type="signal peptide" evidence="4">
    <location>
        <begin position="1"/>
        <end position="19"/>
    </location>
</feature>
<dbReference type="AlphaFoldDB" id="A0A4Q1BND2"/>
<name>A0A4Q1BND2_TREME</name>
<keyword evidence="7" id="KW-1185">Reference proteome</keyword>
<evidence type="ECO:0000313" key="7">
    <source>
        <dbReference type="Proteomes" id="UP000289152"/>
    </source>
</evidence>
<feature type="compositionally biased region" description="Polar residues" evidence="2">
    <location>
        <begin position="514"/>
        <end position="539"/>
    </location>
</feature>
<feature type="compositionally biased region" description="Low complexity" evidence="2">
    <location>
        <begin position="547"/>
        <end position="569"/>
    </location>
</feature>
<dbReference type="VEuPathDB" id="FungiDB:TREMEDRAFT_58747"/>
<feature type="compositionally biased region" description="Gly residues" evidence="2">
    <location>
        <begin position="720"/>
        <end position="730"/>
    </location>
</feature>
<comment type="caution">
    <text evidence="6">The sequence shown here is derived from an EMBL/GenBank/DDBJ whole genome shotgun (WGS) entry which is preliminary data.</text>
</comment>
<dbReference type="GO" id="GO:0006508">
    <property type="term" value="P:proteolysis"/>
    <property type="evidence" value="ECO:0007669"/>
    <property type="project" value="InterPro"/>
</dbReference>
<dbReference type="EMBL" id="SDIL01000034">
    <property type="protein sequence ID" value="RXK39222.1"/>
    <property type="molecule type" value="Genomic_DNA"/>
</dbReference>
<dbReference type="PANTHER" id="PTHR47966">
    <property type="entry name" value="BETA-SITE APP-CLEAVING ENZYME, ISOFORM A-RELATED"/>
    <property type="match status" value="1"/>
</dbReference>
<keyword evidence="3" id="KW-0812">Transmembrane</keyword>
<feature type="region of interest" description="Disordered" evidence="2">
    <location>
        <begin position="650"/>
        <end position="730"/>
    </location>
</feature>
<evidence type="ECO:0000256" key="1">
    <source>
        <dbReference type="ARBA" id="ARBA00007447"/>
    </source>
</evidence>
<dbReference type="PANTHER" id="PTHR47966:SF51">
    <property type="entry name" value="BETA-SITE APP-CLEAVING ENZYME, ISOFORM A-RELATED"/>
    <property type="match status" value="1"/>
</dbReference>
<dbReference type="OrthoDB" id="2563011at2759"/>
<feature type="chain" id="PRO_5020566559" description="Peptidase A1 domain-containing protein" evidence="4">
    <location>
        <begin position="20"/>
        <end position="841"/>
    </location>
</feature>
<feature type="compositionally biased region" description="Low complexity" evidence="2">
    <location>
        <begin position="693"/>
        <end position="704"/>
    </location>
</feature>
<evidence type="ECO:0000256" key="2">
    <source>
        <dbReference type="SAM" id="MobiDB-lite"/>
    </source>
</evidence>
<reference evidence="6 7" key="1">
    <citation type="submission" date="2016-06" db="EMBL/GenBank/DDBJ databases">
        <title>Evolution of pathogenesis and genome organization in the Tremellales.</title>
        <authorList>
            <person name="Cuomo C."/>
            <person name="Litvintseva A."/>
            <person name="Heitman J."/>
            <person name="Chen Y."/>
            <person name="Sun S."/>
            <person name="Springer D."/>
            <person name="Dromer F."/>
            <person name="Young S."/>
            <person name="Zeng Q."/>
            <person name="Chapman S."/>
            <person name="Gujja S."/>
            <person name="Saif S."/>
            <person name="Birren B."/>
        </authorList>
    </citation>
    <scope>NUCLEOTIDE SEQUENCE [LARGE SCALE GENOMIC DNA]</scope>
    <source>
        <strain evidence="6 7">ATCC 28783</strain>
    </source>
</reference>
<feature type="region of interest" description="Disordered" evidence="2">
    <location>
        <begin position="505"/>
        <end position="621"/>
    </location>
</feature>
<dbReference type="InterPro" id="IPR033121">
    <property type="entry name" value="PEPTIDASE_A1"/>
</dbReference>
<dbReference type="Proteomes" id="UP000289152">
    <property type="component" value="Unassembled WGS sequence"/>
</dbReference>
<dbReference type="InterPro" id="IPR001461">
    <property type="entry name" value="Aspartic_peptidase_A1"/>
</dbReference>
<comment type="similarity">
    <text evidence="1">Belongs to the peptidase A1 family.</text>
</comment>
<dbReference type="SUPFAM" id="SSF50630">
    <property type="entry name" value="Acid proteases"/>
    <property type="match status" value="1"/>
</dbReference>
<feature type="domain" description="Peptidase A1" evidence="5">
    <location>
        <begin position="45"/>
        <end position="375"/>
    </location>
</feature>
<dbReference type="Pfam" id="PF00026">
    <property type="entry name" value="Asp"/>
    <property type="match status" value="1"/>
</dbReference>
<dbReference type="Gene3D" id="2.40.70.10">
    <property type="entry name" value="Acid Proteases"/>
    <property type="match status" value="1"/>
</dbReference>
<proteinExistence type="inferred from homology"/>
<feature type="compositionally biased region" description="Low complexity" evidence="2">
    <location>
        <begin position="601"/>
        <end position="617"/>
    </location>
</feature>
<accession>A0A4Q1BND2</accession>
<feature type="compositionally biased region" description="Basic and acidic residues" evidence="2">
    <location>
        <begin position="821"/>
        <end position="832"/>
    </location>
</feature>
<dbReference type="InterPro" id="IPR021109">
    <property type="entry name" value="Peptidase_aspartic_dom_sf"/>
</dbReference>
<keyword evidence="3" id="KW-0472">Membrane</keyword>
<evidence type="ECO:0000256" key="3">
    <source>
        <dbReference type="SAM" id="Phobius"/>
    </source>
</evidence>
<feature type="region of interest" description="Disordered" evidence="2">
    <location>
        <begin position="803"/>
        <end position="841"/>
    </location>
</feature>
<evidence type="ECO:0000256" key="4">
    <source>
        <dbReference type="SAM" id="SignalP"/>
    </source>
</evidence>
<feature type="compositionally biased region" description="Polar residues" evidence="2">
    <location>
        <begin position="650"/>
        <end position="679"/>
    </location>
</feature>
<feature type="transmembrane region" description="Helical" evidence="3">
    <location>
        <begin position="398"/>
        <end position="418"/>
    </location>
</feature>
<keyword evidence="4" id="KW-0732">Signal</keyword>
<evidence type="ECO:0000259" key="5">
    <source>
        <dbReference type="PROSITE" id="PS51767"/>
    </source>
</evidence>
<dbReference type="STRING" id="5217.A0A4Q1BND2"/>
<organism evidence="6 7">
    <name type="scientific">Tremella mesenterica</name>
    <name type="common">Jelly fungus</name>
    <dbReference type="NCBI Taxonomy" id="5217"/>
    <lineage>
        <taxon>Eukaryota</taxon>
        <taxon>Fungi</taxon>
        <taxon>Dikarya</taxon>
        <taxon>Basidiomycota</taxon>
        <taxon>Agaricomycotina</taxon>
        <taxon>Tremellomycetes</taxon>
        <taxon>Tremellales</taxon>
        <taxon>Tremellaceae</taxon>
        <taxon>Tremella</taxon>
    </lineage>
</organism>
<dbReference type="PROSITE" id="PS51767">
    <property type="entry name" value="PEPTIDASE_A1"/>
    <property type="match status" value="1"/>
</dbReference>
<feature type="compositionally biased region" description="Pro residues" evidence="2">
    <location>
        <begin position="705"/>
        <end position="718"/>
    </location>
</feature>
<sequence length="841" mass="88639">MTLFFGLLVSALLYSSAIADQALDQSRLGTEYTLLPIYRTEGGTNALALGIGTPAQDFNLTLSTNVEFLMVAGTTYNSASSGSFTSSAQALSYTAIYPSDPADELQLSGLLSEEDLSDERGTDQDRVVAVINTVTSMATNQTRSTAESLDQGVSGFWGLGIYNTKPSYSIIPAMLATNGDGTPATIQSFTVGLDIANYSTDLSVQAGAVHWGGAPSGHYVGDFNWLDVKNGLGGGWAFDIGQIRVGSNVVDNSSLYATIDPGFDGIYVPDADASKLMSGVPGARRDPDDPTRWIMPCNTNISMTVTIDQHEYKVAASELVKPRTLGGTSCWAGIVAWRNGSLAEQLGEVRLGTPFMSGVYAALYYTTDERHVGLAGKPNSVNNFNVTAKPPGHANKKLAGILIGCLLGALLILFLLCYGRNRNSFQSIWYRSIRRQERAQMNAIVRAATLPPPFIGGGPVPIPFHPGYAPVPTGPIPYGPMGPTPYGPPPTLGLGYGRPMGLGGYQAPPMYQQPIHTQHSQQGPQSQMPQTVQHQTNGFYSPHVPLPQTQSPPVQHPQPSQSVPQNHPHSNGEGSKGMQDLPGYHEVTAGPSHQVRQTSLPVGNGQAQNPGPPNNMGHGRAASMEVMPMGPRRMSKGHQDGKMYDEWARQQPSATQEAPMNQGVLPTSGQPQQRLSTSAPAAPGYQGRRRWYSKASRSSYASPSPSQPPGPGGMPMPGMPGMGGPGGMVGPNGMGNMGGMTAMNGMGGPGITGPMGPMGGWNGMAPQPGMSGMNGAGLGGIEGTGSPGTPSPLMNRKRSFLKGMMGSDAGGRGRFPGFAKAAERSRERERLAETGAGEWYS</sequence>
<dbReference type="InParanoid" id="A0A4Q1BND2"/>
<gene>
    <name evidence="6" type="ORF">M231_03442</name>
</gene>
<evidence type="ECO:0000313" key="6">
    <source>
        <dbReference type="EMBL" id="RXK39222.1"/>
    </source>
</evidence>
<keyword evidence="3" id="KW-1133">Transmembrane helix</keyword>
<dbReference type="GO" id="GO:0004190">
    <property type="term" value="F:aspartic-type endopeptidase activity"/>
    <property type="evidence" value="ECO:0007669"/>
    <property type="project" value="InterPro"/>
</dbReference>